<proteinExistence type="predicted"/>
<accession>A0A0L6VGC9</accession>
<name>A0A0L6VGC9_9BASI</name>
<dbReference type="AlphaFoldDB" id="A0A0L6VGC9"/>
<sequence>MATDMSLWRNIKRSKTNVVRLPKKQPTRTKIEKGCVSLRDEQSDFPFSTSSPNAIVTSWSPSLHTVMTRKSQAKGTTGSRPYVTVHPIQISSQTHWLKPLAAGAYQLISTAQNGTTSCFPPRNDQSPTGMHWPSSPMPMILLLAKPYGLLEAESSSDEEAEENYKNNEEGEGIDLTKPSADNSDDEYYNEGEGGDFYNDDDKEFVNDEEEGGEESSGSDAKDTEKDLDDDCIPEADKDW</sequence>
<reference evidence="2 3" key="1">
    <citation type="submission" date="2015-08" db="EMBL/GenBank/DDBJ databases">
        <title>Next Generation Sequencing and Analysis of the Genome of Puccinia sorghi L Schw, the Causal Agent of Maize Common Rust.</title>
        <authorList>
            <person name="Rochi L."/>
            <person name="Burguener G."/>
            <person name="Darino M."/>
            <person name="Turjanski A."/>
            <person name="Kreff E."/>
            <person name="Dieguez M.J."/>
            <person name="Sacco F."/>
        </authorList>
    </citation>
    <scope>NUCLEOTIDE SEQUENCE [LARGE SCALE GENOMIC DNA]</scope>
    <source>
        <strain evidence="2 3">RO10H11247</strain>
    </source>
</reference>
<keyword evidence="3" id="KW-1185">Reference proteome</keyword>
<gene>
    <name evidence="2" type="ORF">VP01_1660g1</name>
</gene>
<dbReference type="VEuPathDB" id="FungiDB:VP01_1660g1"/>
<protein>
    <recommendedName>
        <fullName evidence="4">Transcription factor Iwr1 domain-containing protein</fullName>
    </recommendedName>
</protein>
<evidence type="ECO:0000313" key="2">
    <source>
        <dbReference type="EMBL" id="KNZ59789.1"/>
    </source>
</evidence>
<dbReference type="Proteomes" id="UP000037035">
    <property type="component" value="Unassembled WGS sequence"/>
</dbReference>
<feature type="region of interest" description="Disordered" evidence="1">
    <location>
        <begin position="152"/>
        <end position="239"/>
    </location>
</feature>
<dbReference type="EMBL" id="LAVV01006460">
    <property type="protein sequence ID" value="KNZ59789.1"/>
    <property type="molecule type" value="Genomic_DNA"/>
</dbReference>
<evidence type="ECO:0000313" key="3">
    <source>
        <dbReference type="Proteomes" id="UP000037035"/>
    </source>
</evidence>
<evidence type="ECO:0000256" key="1">
    <source>
        <dbReference type="SAM" id="MobiDB-lite"/>
    </source>
</evidence>
<organism evidence="2 3">
    <name type="scientific">Puccinia sorghi</name>
    <dbReference type="NCBI Taxonomy" id="27349"/>
    <lineage>
        <taxon>Eukaryota</taxon>
        <taxon>Fungi</taxon>
        <taxon>Dikarya</taxon>
        <taxon>Basidiomycota</taxon>
        <taxon>Pucciniomycotina</taxon>
        <taxon>Pucciniomycetes</taxon>
        <taxon>Pucciniales</taxon>
        <taxon>Pucciniaceae</taxon>
        <taxon>Puccinia</taxon>
    </lineage>
</organism>
<comment type="caution">
    <text evidence="2">The sequence shown here is derived from an EMBL/GenBank/DDBJ whole genome shotgun (WGS) entry which is preliminary data.</text>
</comment>
<feature type="compositionally biased region" description="Acidic residues" evidence="1">
    <location>
        <begin position="182"/>
        <end position="213"/>
    </location>
</feature>
<evidence type="ECO:0008006" key="4">
    <source>
        <dbReference type="Google" id="ProtNLM"/>
    </source>
</evidence>
<dbReference type="STRING" id="27349.A0A0L6VGC9"/>